<gene>
    <name evidence="2" type="ORF">OG563_18130</name>
</gene>
<dbReference type="RefSeq" id="WP_329414640.1">
    <property type="nucleotide sequence ID" value="NZ_CP109441.1"/>
</dbReference>
<sequence length="123" mass="13261">MSGSDFACTTGWFKSSWSSETQSCVEVKFDGDLVLIRDSKYLRDPANDPTAQPTIAVLAEDWNAFLRAANGMEPDAWRDLPIITRHGSGGVTVHAADGTMLTYTAAEWVAFVAGVRDGEFAAA</sequence>
<evidence type="ECO:0000313" key="3">
    <source>
        <dbReference type="Proteomes" id="UP001432062"/>
    </source>
</evidence>
<dbReference type="Pfam" id="PF04149">
    <property type="entry name" value="DUF397"/>
    <property type="match status" value="1"/>
</dbReference>
<accession>A0ABZ1Z2Z5</accession>
<reference evidence="2" key="1">
    <citation type="submission" date="2022-10" db="EMBL/GenBank/DDBJ databases">
        <title>The complete genomes of actinobacterial strains from the NBC collection.</title>
        <authorList>
            <person name="Joergensen T.S."/>
            <person name="Alvarez Arevalo M."/>
            <person name="Sterndorff E.B."/>
            <person name="Faurdal D."/>
            <person name="Vuksanovic O."/>
            <person name="Mourched A.-S."/>
            <person name="Charusanti P."/>
            <person name="Shaw S."/>
            <person name="Blin K."/>
            <person name="Weber T."/>
        </authorList>
    </citation>
    <scope>NUCLEOTIDE SEQUENCE</scope>
    <source>
        <strain evidence="2">NBC_01482</strain>
    </source>
</reference>
<evidence type="ECO:0000259" key="1">
    <source>
        <dbReference type="Pfam" id="PF04149"/>
    </source>
</evidence>
<name>A0ABZ1Z2Z5_9NOCA</name>
<protein>
    <submittedName>
        <fullName evidence="2">DUF397 domain-containing protein</fullName>
    </submittedName>
</protein>
<proteinExistence type="predicted"/>
<evidence type="ECO:0000313" key="2">
    <source>
        <dbReference type="EMBL" id="WUV49937.1"/>
    </source>
</evidence>
<dbReference type="InterPro" id="IPR007278">
    <property type="entry name" value="DUF397"/>
</dbReference>
<dbReference type="Proteomes" id="UP001432062">
    <property type="component" value="Chromosome"/>
</dbReference>
<keyword evidence="3" id="KW-1185">Reference proteome</keyword>
<feature type="domain" description="DUF397" evidence="1">
    <location>
        <begin position="11"/>
        <end position="69"/>
    </location>
</feature>
<dbReference type="EMBL" id="CP109441">
    <property type="protein sequence ID" value="WUV49937.1"/>
    <property type="molecule type" value="Genomic_DNA"/>
</dbReference>
<organism evidence="2 3">
    <name type="scientific">Nocardia vinacea</name>
    <dbReference type="NCBI Taxonomy" id="96468"/>
    <lineage>
        <taxon>Bacteria</taxon>
        <taxon>Bacillati</taxon>
        <taxon>Actinomycetota</taxon>
        <taxon>Actinomycetes</taxon>
        <taxon>Mycobacteriales</taxon>
        <taxon>Nocardiaceae</taxon>
        <taxon>Nocardia</taxon>
    </lineage>
</organism>